<sequence length="269" mass="28879">MRGSATTLTFTALLCLGMCWGPWDQGQPEVLSKPSIWADPGTMVTHGSPVTIWCQGSLLADVYHLYKEGDSVYWEGAGRGRAERSWEGHREAPCSESGVWGGALCSSPPSPPGMHRKPSLSARPGASVPQGENVTLQCRSEVRSDTFHLSKEESLAAPQHLRLQDPAPPVQANFTLRAVTSAHSGTYRCYSSHSTAPHLLSLPSDPLELQVSGAPDSISPPQNKSDSKSDYTVQNLIRMGLAASVLLLLGVLLCQARHDRGGARDVTQS</sequence>
<evidence type="ECO:0000313" key="7">
    <source>
        <dbReference type="Proteomes" id="UP000515208"/>
    </source>
</evidence>
<feature type="signal peptide" evidence="5">
    <location>
        <begin position="1"/>
        <end position="21"/>
    </location>
</feature>
<dbReference type="PANTHER" id="PTHR11738:SF88">
    <property type="entry name" value="IG-LIKE DOMAIN-CONTAINING PROTEIN"/>
    <property type="match status" value="1"/>
</dbReference>
<accession>A0A6P3GV33</accession>
<dbReference type="GO" id="GO:0005886">
    <property type="term" value="C:plasma membrane"/>
    <property type="evidence" value="ECO:0007669"/>
    <property type="project" value="TreeGrafter"/>
</dbReference>
<dbReference type="GO" id="GO:0032396">
    <property type="term" value="F:inhibitory MHC class I receptor activity"/>
    <property type="evidence" value="ECO:0007669"/>
    <property type="project" value="TreeGrafter"/>
</dbReference>
<evidence type="ECO:0000256" key="4">
    <source>
        <dbReference type="SAM" id="MobiDB-lite"/>
    </source>
</evidence>
<feature type="region of interest" description="Disordered" evidence="4">
    <location>
        <begin position="206"/>
        <end position="229"/>
    </location>
</feature>
<keyword evidence="2" id="KW-1015">Disulfide bond</keyword>
<keyword evidence="7" id="KW-1185">Reference proteome</keyword>
<dbReference type="Gene3D" id="2.60.40.10">
    <property type="entry name" value="Immunoglobulins"/>
    <property type="match status" value="2"/>
</dbReference>
<keyword evidence="3" id="KW-0393">Immunoglobulin domain</keyword>
<feature type="domain" description="Ig-like" evidence="6">
    <location>
        <begin position="28"/>
        <end position="201"/>
    </location>
</feature>
<evidence type="ECO:0000259" key="6">
    <source>
        <dbReference type="PROSITE" id="PS50835"/>
    </source>
</evidence>
<evidence type="ECO:0000313" key="8">
    <source>
        <dbReference type="RefSeq" id="XP_010835218.1"/>
    </source>
</evidence>
<evidence type="ECO:0000256" key="2">
    <source>
        <dbReference type="ARBA" id="ARBA00023157"/>
    </source>
</evidence>
<dbReference type="InterPro" id="IPR013783">
    <property type="entry name" value="Ig-like_fold"/>
</dbReference>
<dbReference type="PANTHER" id="PTHR11738">
    <property type="entry name" value="MHC CLASS I NK CELL RECEPTOR"/>
    <property type="match status" value="1"/>
</dbReference>
<dbReference type="InterPro" id="IPR007110">
    <property type="entry name" value="Ig-like_dom"/>
</dbReference>
<feature type="compositionally biased region" description="Polar residues" evidence="4">
    <location>
        <begin position="219"/>
        <end position="229"/>
    </location>
</feature>
<dbReference type="Proteomes" id="UP000515208">
    <property type="component" value="Unplaced"/>
</dbReference>
<dbReference type="InterPro" id="IPR050412">
    <property type="entry name" value="Ig-like_Receptors_ImmuneReg"/>
</dbReference>
<dbReference type="SMART" id="SM00409">
    <property type="entry name" value="IG"/>
    <property type="match status" value="1"/>
</dbReference>
<dbReference type="InterPro" id="IPR036179">
    <property type="entry name" value="Ig-like_dom_sf"/>
</dbReference>
<proteinExistence type="predicted"/>
<dbReference type="OrthoDB" id="9714073at2759"/>
<feature type="chain" id="PRO_5027754317" evidence="5">
    <location>
        <begin position="22"/>
        <end position="269"/>
    </location>
</feature>
<keyword evidence="1 5" id="KW-0732">Signal</keyword>
<dbReference type="KEGG" id="bbis:104986380"/>
<dbReference type="GO" id="GO:0002764">
    <property type="term" value="P:immune response-regulating signaling pathway"/>
    <property type="evidence" value="ECO:0007669"/>
    <property type="project" value="TreeGrafter"/>
</dbReference>
<dbReference type="PROSITE" id="PS50835">
    <property type="entry name" value="IG_LIKE"/>
    <property type="match status" value="1"/>
</dbReference>
<protein>
    <submittedName>
        <fullName evidence="8">Leukocyte immunoglobulin-like receptor subfamily A member 6</fullName>
    </submittedName>
</protein>
<reference evidence="8" key="1">
    <citation type="submission" date="2025-08" db="UniProtKB">
        <authorList>
            <consortium name="RefSeq"/>
        </authorList>
    </citation>
    <scope>IDENTIFICATION</scope>
    <source>
        <tissue evidence="8">Blood</tissue>
    </source>
</reference>
<dbReference type="RefSeq" id="XP_010835218.1">
    <property type="nucleotide sequence ID" value="XM_010836916.1"/>
</dbReference>
<name>A0A6P3GV33_BISBB</name>
<dbReference type="GeneID" id="104986380"/>
<evidence type="ECO:0000256" key="3">
    <source>
        <dbReference type="ARBA" id="ARBA00023319"/>
    </source>
</evidence>
<gene>
    <name evidence="8" type="primary">LOC104986380</name>
</gene>
<organism evidence="7 8">
    <name type="scientific">Bison bison bison</name>
    <name type="common">North American plains bison</name>
    <dbReference type="NCBI Taxonomy" id="43346"/>
    <lineage>
        <taxon>Eukaryota</taxon>
        <taxon>Metazoa</taxon>
        <taxon>Chordata</taxon>
        <taxon>Craniata</taxon>
        <taxon>Vertebrata</taxon>
        <taxon>Euteleostomi</taxon>
        <taxon>Mammalia</taxon>
        <taxon>Eutheria</taxon>
        <taxon>Laurasiatheria</taxon>
        <taxon>Artiodactyla</taxon>
        <taxon>Ruminantia</taxon>
        <taxon>Pecora</taxon>
        <taxon>Bovidae</taxon>
        <taxon>Bovinae</taxon>
        <taxon>Bison</taxon>
    </lineage>
</organism>
<dbReference type="InterPro" id="IPR003599">
    <property type="entry name" value="Ig_sub"/>
</dbReference>
<dbReference type="GO" id="GO:0019221">
    <property type="term" value="P:cytokine-mediated signaling pathway"/>
    <property type="evidence" value="ECO:0007669"/>
    <property type="project" value="TreeGrafter"/>
</dbReference>
<evidence type="ECO:0000256" key="5">
    <source>
        <dbReference type="SAM" id="SignalP"/>
    </source>
</evidence>
<dbReference type="AlphaFoldDB" id="A0A6P3GV33"/>
<evidence type="ECO:0000256" key="1">
    <source>
        <dbReference type="ARBA" id="ARBA00022729"/>
    </source>
</evidence>
<dbReference type="FunFam" id="2.60.40.10:FF:000049">
    <property type="entry name" value="Leukocyte immunoglobulin-like receptor subfamily B member 1"/>
    <property type="match status" value="1"/>
</dbReference>
<dbReference type="Pfam" id="PF13895">
    <property type="entry name" value="Ig_2"/>
    <property type="match status" value="1"/>
</dbReference>
<feature type="region of interest" description="Disordered" evidence="4">
    <location>
        <begin position="105"/>
        <end position="133"/>
    </location>
</feature>
<dbReference type="SUPFAM" id="SSF48726">
    <property type="entry name" value="Immunoglobulin"/>
    <property type="match status" value="2"/>
</dbReference>